<feature type="compositionally biased region" description="Low complexity" evidence="1">
    <location>
        <begin position="90"/>
        <end position="99"/>
    </location>
</feature>
<comment type="caution">
    <text evidence="2">The sequence shown here is derived from an EMBL/GenBank/DDBJ whole genome shotgun (WGS) entry which is preliminary data.</text>
</comment>
<name>A0ABU7BFY8_9TELE</name>
<dbReference type="Proteomes" id="UP001345963">
    <property type="component" value="Unassembled WGS sequence"/>
</dbReference>
<evidence type="ECO:0000313" key="2">
    <source>
        <dbReference type="EMBL" id="MED6249184.1"/>
    </source>
</evidence>
<gene>
    <name evidence="2" type="ORF">ATANTOWER_010584</name>
</gene>
<feature type="compositionally biased region" description="Basic and acidic residues" evidence="1">
    <location>
        <begin position="49"/>
        <end position="58"/>
    </location>
</feature>
<dbReference type="EMBL" id="JAHUTI010051512">
    <property type="protein sequence ID" value="MED6249184.1"/>
    <property type="molecule type" value="Genomic_DNA"/>
</dbReference>
<proteinExistence type="predicted"/>
<feature type="compositionally biased region" description="Low complexity" evidence="1">
    <location>
        <begin position="1"/>
        <end position="20"/>
    </location>
</feature>
<feature type="region of interest" description="Disordered" evidence="1">
    <location>
        <begin position="1"/>
        <end position="108"/>
    </location>
</feature>
<evidence type="ECO:0000313" key="3">
    <source>
        <dbReference type="Proteomes" id="UP001345963"/>
    </source>
</evidence>
<keyword evidence="3" id="KW-1185">Reference proteome</keyword>
<accession>A0ABU7BFY8</accession>
<sequence length="108" mass="11778">MKQHPHSASSTHSPAPSTSAVSRPHHTACHDGKARAPRNATPVAAHRRDRADTIEHRAHNGTPNPTPRWDKLIRQEVPGQRQALKANVPHHATTTTQTHHCNDSPGEG</sequence>
<reference evidence="2 3" key="1">
    <citation type="submission" date="2021-07" db="EMBL/GenBank/DDBJ databases">
        <authorList>
            <person name="Palmer J.M."/>
        </authorList>
    </citation>
    <scope>NUCLEOTIDE SEQUENCE [LARGE SCALE GENOMIC DNA]</scope>
    <source>
        <strain evidence="2 3">AT_MEX2019</strain>
        <tissue evidence="2">Muscle</tissue>
    </source>
</reference>
<evidence type="ECO:0000256" key="1">
    <source>
        <dbReference type="SAM" id="MobiDB-lite"/>
    </source>
</evidence>
<protein>
    <submittedName>
        <fullName evidence="2">Uncharacterized protein</fullName>
    </submittedName>
</protein>
<organism evidence="2 3">
    <name type="scientific">Ataeniobius toweri</name>
    <dbReference type="NCBI Taxonomy" id="208326"/>
    <lineage>
        <taxon>Eukaryota</taxon>
        <taxon>Metazoa</taxon>
        <taxon>Chordata</taxon>
        <taxon>Craniata</taxon>
        <taxon>Vertebrata</taxon>
        <taxon>Euteleostomi</taxon>
        <taxon>Actinopterygii</taxon>
        <taxon>Neopterygii</taxon>
        <taxon>Teleostei</taxon>
        <taxon>Neoteleostei</taxon>
        <taxon>Acanthomorphata</taxon>
        <taxon>Ovalentaria</taxon>
        <taxon>Atherinomorphae</taxon>
        <taxon>Cyprinodontiformes</taxon>
        <taxon>Goodeidae</taxon>
        <taxon>Ataeniobius</taxon>
    </lineage>
</organism>